<evidence type="ECO:0000256" key="4">
    <source>
        <dbReference type="ARBA" id="ARBA00022771"/>
    </source>
</evidence>
<dbReference type="PANTHER" id="PTHR24388:SF53">
    <property type="entry name" value="CHORION TRANSCRIPTION FACTOR CF2-RELATED"/>
    <property type="match status" value="1"/>
</dbReference>
<dbReference type="InterPro" id="IPR013087">
    <property type="entry name" value="Znf_C2H2_type"/>
</dbReference>
<evidence type="ECO:0000313" key="11">
    <source>
        <dbReference type="Proteomes" id="UP000593567"/>
    </source>
</evidence>
<dbReference type="PROSITE" id="PS00028">
    <property type="entry name" value="ZINC_FINGER_C2H2_1"/>
    <property type="match status" value="3"/>
</dbReference>
<feature type="domain" description="C2H2-type" evidence="9">
    <location>
        <begin position="247"/>
        <end position="274"/>
    </location>
</feature>
<dbReference type="GO" id="GO:0000978">
    <property type="term" value="F:RNA polymerase II cis-regulatory region sequence-specific DNA binding"/>
    <property type="evidence" value="ECO:0007669"/>
    <property type="project" value="TreeGrafter"/>
</dbReference>
<protein>
    <recommendedName>
        <fullName evidence="9">C2H2-type domain-containing protein</fullName>
    </recommendedName>
</protein>
<dbReference type="SUPFAM" id="SSF57667">
    <property type="entry name" value="beta-beta-alpha zinc fingers"/>
    <property type="match status" value="2"/>
</dbReference>
<comment type="caution">
    <text evidence="10">The sequence shown here is derived from an EMBL/GenBank/DDBJ whole genome shotgun (WGS) entry which is preliminary data.</text>
</comment>
<proteinExistence type="predicted"/>
<name>A0A7J7JBE0_BUGNE</name>
<dbReference type="GO" id="GO:0008270">
    <property type="term" value="F:zinc ion binding"/>
    <property type="evidence" value="ECO:0007669"/>
    <property type="project" value="UniProtKB-KW"/>
</dbReference>
<keyword evidence="3" id="KW-0677">Repeat</keyword>
<dbReference type="Proteomes" id="UP000593567">
    <property type="component" value="Unassembled WGS sequence"/>
</dbReference>
<gene>
    <name evidence="10" type="ORF">EB796_018302</name>
</gene>
<comment type="subcellular location">
    <subcellularLocation>
        <location evidence="1">Nucleus</location>
    </subcellularLocation>
</comment>
<keyword evidence="11" id="KW-1185">Reference proteome</keyword>
<feature type="region of interest" description="Disordered" evidence="8">
    <location>
        <begin position="78"/>
        <end position="104"/>
    </location>
</feature>
<feature type="domain" description="C2H2-type" evidence="9">
    <location>
        <begin position="319"/>
        <end position="347"/>
    </location>
</feature>
<evidence type="ECO:0000256" key="1">
    <source>
        <dbReference type="ARBA" id="ARBA00004123"/>
    </source>
</evidence>
<dbReference type="EMBL" id="VXIV02002723">
    <property type="protein sequence ID" value="KAF6023385.1"/>
    <property type="molecule type" value="Genomic_DNA"/>
</dbReference>
<evidence type="ECO:0000256" key="7">
    <source>
        <dbReference type="PROSITE-ProRule" id="PRU00042"/>
    </source>
</evidence>
<dbReference type="FunFam" id="3.30.160.60:FF:000145">
    <property type="entry name" value="Zinc finger protein 574"/>
    <property type="match status" value="1"/>
</dbReference>
<evidence type="ECO:0000313" key="10">
    <source>
        <dbReference type="EMBL" id="KAF6023385.1"/>
    </source>
</evidence>
<dbReference type="PROSITE" id="PS50157">
    <property type="entry name" value="ZINC_FINGER_C2H2_2"/>
    <property type="match status" value="4"/>
</dbReference>
<evidence type="ECO:0000256" key="2">
    <source>
        <dbReference type="ARBA" id="ARBA00022723"/>
    </source>
</evidence>
<evidence type="ECO:0000256" key="8">
    <source>
        <dbReference type="SAM" id="MobiDB-lite"/>
    </source>
</evidence>
<accession>A0A7J7JBE0</accession>
<dbReference type="InterPro" id="IPR050527">
    <property type="entry name" value="Snail/Krueppel_Znf"/>
</dbReference>
<evidence type="ECO:0000256" key="3">
    <source>
        <dbReference type="ARBA" id="ARBA00022737"/>
    </source>
</evidence>
<evidence type="ECO:0000256" key="6">
    <source>
        <dbReference type="ARBA" id="ARBA00023242"/>
    </source>
</evidence>
<keyword evidence="5" id="KW-0862">Zinc</keyword>
<dbReference type="GO" id="GO:0000981">
    <property type="term" value="F:DNA-binding transcription factor activity, RNA polymerase II-specific"/>
    <property type="evidence" value="ECO:0007669"/>
    <property type="project" value="TreeGrafter"/>
</dbReference>
<dbReference type="PANTHER" id="PTHR24388">
    <property type="entry name" value="ZINC FINGER PROTEIN"/>
    <property type="match status" value="1"/>
</dbReference>
<feature type="domain" description="C2H2-type" evidence="9">
    <location>
        <begin position="290"/>
        <end position="318"/>
    </location>
</feature>
<sequence>MTLALITIAEERTPSKNQLRPKSPRKCLLRKQQPQRLNHLPVGRLADLERPTFQLKKLKQSRLKKLLSLKRLRLSNRRASSSSYPLPSEKGPAQEVEASNRKCRRGRWKNKSDNIIKEIGGAGDGENLIQCTLCDAKVVQLVRHIRAQHGDDPDYDNKIKEARLIGCILCCDMQAASTILDDLTITVSKMSREPVVDRRTIPSERGNSLARLHDCIRCGLSFKTRSAMIGHVRKVHDKMYQPKERLFECEECNKKFYKKFHLQRHIRVHTGELMFVYSSHFSPVVHTKPFVCAFCEKMFASKTNMDSHIQSVHLKIKPFKCGYCEKGFARKKMMLLHIRKNHMAKDDNSIGLSNLIDIDDVTLDDNLDNESNASIESGEILGGGDSGMVLIKMRDDDVAENDDAVKQYMFVANDDLPSDLDNTLDTTAVGDRTTDSLDQSALDTSSQATPAITTTTLADVSAVTAAVTEPAASVPPPSGELPSGQVVQALQTTQGIMLVTQSATITDNVNNAAATILTDVEPAPIAAISTQAAVDSTDAITKDHVTAEPSVSAAEEATQAEVMTATVTPDLVQQALSQTVPEVTQVTAESEAELAATTEETNGEVVETYYIKDLPANGE</sequence>
<keyword evidence="6" id="KW-0539">Nucleus</keyword>
<evidence type="ECO:0000259" key="9">
    <source>
        <dbReference type="PROSITE" id="PS50157"/>
    </source>
</evidence>
<dbReference type="AlphaFoldDB" id="A0A7J7JBE0"/>
<keyword evidence="4 7" id="KW-0863">Zinc-finger</keyword>
<dbReference type="Pfam" id="PF00096">
    <property type="entry name" value="zf-C2H2"/>
    <property type="match status" value="2"/>
</dbReference>
<evidence type="ECO:0000256" key="5">
    <source>
        <dbReference type="ARBA" id="ARBA00022833"/>
    </source>
</evidence>
<organism evidence="10 11">
    <name type="scientific">Bugula neritina</name>
    <name type="common">Brown bryozoan</name>
    <name type="synonym">Sertularia neritina</name>
    <dbReference type="NCBI Taxonomy" id="10212"/>
    <lineage>
        <taxon>Eukaryota</taxon>
        <taxon>Metazoa</taxon>
        <taxon>Spiralia</taxon>
        <taxon>Lophotrochozoa</taxon>
        <taxon>Bryozoa</taxon>
        <taxon>Gymnolaemata</taxon>
        <taxon>Cheilostomatida</taxon>
        <taxon>Flustrina</taxon>
        <taxon>Buguloidea</taxon>
        <taxon>Bugulidae</taxon>
        <taxon>Bugula</taxon>
    </lineage>
</organism>
<dbReference type="GO" id="GO:0005634">
    <property type="term" value="C:nucleus"/>
    <property type="evidence" value="ECO:0007669"/>
    <property type="project" value="UniProtKB-SubCell"/>
</dbReference>
<dbReference type="Pfam" id="PF12874">
    <property type="entry name" value="zf-met"/>
    <property type="match status" value="1"/>
</dbReference>
<dbReference type="OrthoDB" id="654211at2759"/>
<feature type="domain" description="C2H2-type" evidence="9">
    <location>
        <begin position="213"/>
        <end position="236"/>
    </location>
</feature>
<dbReference type="Gene3D" id="3.30.160.60">
    <property type="entry name" value="Classic Zinc Finger"/>
    <property type="match status" value="3"/>
</dbReference>
<keyword evidence="2" id="KW-0479">Metal-binding</keyword>
<reference evidence="10" key="1">
    <citation type="submission" date="2020-06" db="EMBL/GenBank/DDBJ databases">
        <title>Draft genome of Bugula neritina, a colonial animal packing powerful symbionts and potential medicines.</title>
        <authorList>
            <person name="Rayko M."/>
        </authorList>
    </citation>
    <scope>NUCLEOTIDE SEQUENCE [LARGE SCALE GENOMIC DNA]</scope>
    <source>
        <strain evidence="10">Kwan_BN1</strain>
    </source>
</reference>
<dbReference type="SMART" id="SM00355">
    <property type="entry name" value="ZnF_C2H2"/>
    <property type="match status" value="5"/>
</dbReference>
<dbReference type="InterPro" id="IPR036236">
    <property type="entry name" value="Znf_C2H2_sf"/>
</dbReference>